<feature type="compositionally biased region" description="Basic residues" evidence="1">
    <location>
        <begin position="1"/>
        <end position="10"/>
    </location>
</feature>
<dbReference type="RefSeq" id="XP_001420782.1">
    <property type="nucleotide sequence ID" value="XM_001420745.1"/>
</dbReference>
<feature type="compositionally biased region" description="Low complexity" evidence="1">
    <location>
        <begin position="15"/>
        <end position="29"/>
    </location>
</feature>
<dbReference type="HOGENOM" id="CLU_462643_0_0_1"/>
<feature type="region of interest" description="Disordered" evidence="1">
    <location>
        <begin position="1"/>
        <end position="33"/>
    </location>
</feature>
<evidence type="ECO:0000256" key="1">
    <source>
        <dbReference type="SAM" id="MobiDB-lite"/>
    </source>
</evidence>
<dbReference type="Proteomes" id="UP000001568">
    <property type="component" value="Chromosome 12"/>
</dbReference>
<dbReference type="Gene3D" id="1.10.287.1490">
    <property type="match status" value="1"/>
</dbReference>
<proteinExistence type="predicted"/>
<dbReference type="AlphaFoldDB" id="A4S5J4"/>
<dbReference type="OrthoDB" id="10502665at2759"/>
<dbReference type="KEGG" id="olu:OSTLU_26787"/>
<dbReference type="Gramene" id="ABO99075">
    <property type="protein sequence ID" value="ABO99075"/>
    <property type="gene ID" value="OSTLU_26787"/>
</dbReference>
<sequence length="590" mass="66079">MRWPSTRRRGDRVDATVAADPPTTRARATTRADELERALALERRARALERDAARDDAEAAGERLARARADGERSAEERERASAREAEALARCATAEGALEDVCRAATAFATACAERGLVEADVARAAENDPMIWIERDGTTRERVGDLLTAVLDAHVAACADYETKLAYARARPPSSDDVEAYEARLRAEVERLLEDMALERSSPSSGGKKLYRTPDVKSGRSRGAEMREIEAERRELQETLAEVQRRMHTLAESSDAIESELREQLNASRRESAELRAEMETVLEERSVVVNKLEVELRRLERSQEDADQETRRLSLSAREKDAEIATLKRRAEDLASEGARLNETLDKQRQLKDKLEEQLAASEARVEGLLQEIDAMDAASAQASMHVSNAMASASEAHQRSLQEMRAKQAEAEAYIESLDSRLGALEEERNALRRELDRAYAREKDARVRLQETEKRSNELTGEINALLEQDARRNSVREHAMLEHVARTPPRVSSRFARANGASTSTKKLHVHEVSDEESDGEEFVVIRRRSATAPNSPFMVADSPRGARQFNGLNSVNSALARARAEFIEARAKRDRTVRKMEEF</sequence>
<dbReference type="GeneID" id="5004619"/>
<feature type="region of interest" description="Disordered" evidence="1">
    <location>
        <begin position="201"/>
        <end position="229"/>
    </location>
</feature>
<feature type="region of interest" description="Disordered" evidence="1">
    <location>
        <begin position="48"/>
        <end position="81"/>
    </location>
</feature>
<name>A4S5J4_OSTLU</name>
<dbReference type="OMA" id="SAQASMH"/>
<dbReference type="EMBL" id="CP000592">
    <property type="protein sequence ID" value="ABO99075.1"/>
    <property type="molecule type" value="Genomic_DNA"/>
</dbReference>
<gene>
    <name evidence="2" type="ORF">OSTLU_26787</name>
</gene>
<evidence type="ECO:0000313" key="3">
    <source>
        <dbReference type="Proteomes" id="UP000001568"/>
    </source>
</evidence>
<keyword evidence="3" id="KW-1185">Reference proteome</keyword>
<organism evidence="2 3">
    <name type="scientific">Ostreococcus lucimarinus (strain CCE9901)</name>
    <dbReference type="NCBI Taxonomy" id="436017"/>
    <lineage>
        <taxon>Eukaryota</taxon>
        <taxon>Viridiplantae</taxon>
        <taxon>Chlorophyta</taxon>
        <taxon>Mamiellophyceae</taxon>
        <taxon>Mamiellales</taxon>
        <taxon>Bathycoccaceae</taxon>
        <taxon>Ostreococcus</taxon>
    </lineage>
</organism>
<reference evidence="2 3" key="1">
    <citation type="journal article" date="2007" name="Proc. Natl. Acad. Sci. U.S.A.">
        <title>The tiny eukaryote Ostreococcus provides genomic insights into the paradox of plankton speciation.</title>
        <authorList>
            <person name="Palenik B."/>
            <person name="Grimwood J."/>
            <person name="Aerts A."/>
            <person name="Rouze P."/>
            <person name="Salamov A."/>
            <person name="Putnam N."/>
            <person name="Dupont C."/>
            <person name="Jorgensen R."/>
            <person name="Derelle E."/>
            <person name="Rombauts S."/>
            <person name="Zhou K."/>
            <person name="Otillar R."/>
            <person name="Merchant S.S."/>
            <person name="Podell S."/>
            <person name="Gaasterland T."/>
            <person name="Napoli C."/>
            <person name="Gendler K."/>
            <person name="Manuell A."/>
            <person name="Tai V."/>
            <person name="Vallon O."/>
            <person name="Piganeau G."/>
            <person name="Jancek S."/>
            <person name="Heijde M."/>
            <person name="Jabbari K."/>
            <person name="Bowler C."/>
            <person name="Lohr M."/>
            <person name="Robbens S."/>
            <person name="Werner G."/>
            <person name="Dubchak I."/>
            <person name="Pazour G.J."/>
            <person name="Ren Q."/>
            <person name="Paulsen I."/>
            <person name="Delwiche C."/>
            <person name="Schmutz J."/>
            <person name="Rokhsar D."/>
            <person name="Van de Peer Y."/>
            <person name="Moreau H."/>
            <person name="Grigoriev I.V."/>
        </authorList>
    </citation>
    <scope>NUCLEOTIDE SEQUENCE [LARGE SCALE GENOMIC DNA]</scope>
    <source>
        <strain evidence="2 3">CCE9901</strain>
    </source>
</reference>
<feature type="compositionally biased region" description="Basic and acidic residues" evidence="1">
    <location>
        <begin position="214"/>
        <end position="229"/>
    </location>
</feature>
<protein>
    <submittedName>
        <fullName evidence="2">Uncharacterized protein</fullName>
    </submittedName>
</protein>
<accession>A4S5J4</accession>
<evidence type="ECO:0000313" key="2">
    <source>
        <dbReference type="EMBL" id="ABO99075.1"/>
    </source>
</evidence>